<reference evidence="2" key="2">
    <citation type="submission" date="2021-10" db="EMBL/GenBank/DDBJ databases">
        <title>Phylogenomics reveals ancestral predisposition of the termite-cultivated fungus Termitomyces towards a domesticated lifestyle.</title>
        <authorList>
            <person name="Auxier B."/>
            <person name="Grum-Grzhimaylo A."/>
            <person name="Cardenas M.E."/>
            <person name="Lodge J.D."/>
            <person name="Laessoe T."/>
            <person name="Pedersen O."/>
            <person name="Smith M.E."/>
            <person name="Kuyper T.W."/>
            <person name="Franco-Molano E.A."/>
            <person name="Baroni T.J."/>
            <person name="Aanen D.K."/>
        </authorList>
    </citation>
    <scope>NUCLEOTIDE SEQUENCE</scope>
    <source>
        <strain evidence="2">D49</strain>
    </source>
</reference>
<feature type="transmembrane region" description="Helical" evidence="1">
    <location>
        <begin position="82"/>
        <end position="102"/>
    </location>
</feature>
<keyword evidence="1" id="KW-0472">Membrane</keyword>
<organism evidence="2 3">
    <name type="scientific">Sphagnurus paluster</name>
    <dbReference type="NCBI Taxonomy" id="117069"/>
    <lineage>
        <taxon>Eukaryota</taxon>
        <taxon>Fungi</taxon>
        <taxon>Dikarya</taxon>
        <taxon>Basidiomycota</taxon>
        <taxon>Agaricomycotina</taxon>
        <taxon>Agaricomycetes</taxon>
        <taxon>Agaricomycetidae</taxon>
        <taxon>Agaricales</taxon>
        <taxon>Tricholomatineae</taxon>
        <taxon>Lyophyllaceae</taxon>
        <taxon>Sphagnurus</taxon>
    </lineage>
</organism>
<comment type="caution">
    <text evidence="2">The sequence shown here is derived from an EMBL/GenBank/DDBJ whole genome shotgun (WGS) entry which is preliminary data.</text>
</comment>
<dbReference type="Proteomes" id="UP000717328">
    <property type="component" value="Unassembled WGS sequence"/>
</dbReference>
<dbReference type="OrthoDB" id="3358294at2759"/>
<evidence type="ECO:0000256" key="1">
    <source>
        <dbReference type="SAM" id="Phobius"/>
    </source>
</evidence>
<dbReference type="EMBL" id="JABCKI010000152">
    <property type="protein sequence ID" value="KAG5652180.1"/>
    <property type="molecule type" value="Genomic_DNA"/>
</dbReference>
<name>A0A9P7GRK8_9AGAR</name>
<protein>
    <submittedName>
        <fullName evidence="2">Uncharacterized protein</fullName>
    </submittedName>
</protein>
<proteinExistence type="predicted"/>
<keyword evidence="3" id="KW-1185">Reference proteome</keyword>
<accession>A0A9P7GRK8</accession>
<evidence type="ECO:0000313" key="3">
    <source>
        <dbReference type="Proteomes" id="UP000717328"/>
    </source>
</evidence>
<dbReference type="AlphaFoldDB" id="A0A9P7GRK8"/>
<evidence type="ECO:0000313" key="2">
    <source>
        <dbReference type="EMBL" id="KAG5652180.1"/>
    </source>
</evidence>
<keyword evidence="1" id="KW-1133">Transmembrane helix</keyword>
<gene>
    <name evidence="2" type="ORF">H0H81_005979</name>
</gene>
<sequence length="168" mass="19048">MSAPVTVEQVVLDAPTPVLTYTTRTPSSAAHERDPLDSFFGYNFSASRTHESRHDEVLPAYVEDLPPTYTLKAPEPLTLARYLFMFGFLFPPFWIMGAWILWSPLRAPSDETDPEAWMPEKTEAERKHILEGMRRVEVRWALRCLWAIVILSLVAIGAGVGAWAIMRS</sequence>
<feature type="transmembrane region" description="Helical" evidence="1">
    <location>
        <begin position="140"/>
        <end position="165"/>
    </location>
</feature>
<reference evidence="2" key="1">
    <citation type="submission" date="2021-02" db="EMBL/GenBank/DDBJ databases">
        <authorList>
            <person name="Nieuwenhuis M."/>
            <person name="Van De Peppel L.J.J."/>
        </authorList>
    </citation>
    <scope>NUCLEOTIDE SEQUENCE</scope>
    <source>
        <strain evidence="2">D49</strain>
    </source>
</reference>
<keyword evidence="1" id="KW-0812">Transmembrane</keyword>